<name>A0A841BJ87_9ACTN</name>
<sequence>MVDDGDGLAGSLAAALAELSFADLDADQVTALLIDTVVAWGEAAGWRVYRRARSVMTLPPPYADRHSWVDVACARAGAAPVVVEVDHADRRRTIDKLTQEAQAGRVALWVRWGSPPFAEPPPPVRLVACPVVTRRGGGKQSFSSPQPELPAPSHSGPGLDAGEQPDLFGGVEP</sequence>
<protein>
    <submittedName>
        <fullName evidence="2">Uncharacterized protein</fullName>
    </submittedName>
</protein>
<evidence type="ECO:0000313" key="2">
    <source>
        <dbReference type="EMBL" id="MBB5867685.1"/>
    </source>
</evidence>
<dbReference type="AlphaFoldDB" id="A0A841BJ87"/>
<reference evidence="2 3" key="1">
    <citation type="submission" date="2020-08" db="EMBL/GenBank/DDBJ databases">
        <title>Sequencing the genomes of 1000 actinobacteria strains.</title>
        <authorList>
            <person name="Klenk H.-P."/>
        </authorList>
    </citation>
    <scope>NUCLEOTIDE SEQUENCE [LARGE SCALE GENOMIC DNA]</scope>
    <source>
        <strain evidence="2 3">DSM 45362</strain>
    </source>
</reference>
<comment type="caution">
    <text evidence="2">The sequence shown here is derived from an EMBL/GenBank/DDBJ whole genome shotgun (WGS) entry which is preliminary data.</text>
</comment>
<dbReference type="RefSeq" id="WP_246465822.1">
    <property type="nucleotide sequence ID" value="NZ_JACHMN010000001.1"/>
</dbReference>
<proteinExistence type="predicted"/>
<organism evidence="2 3">
    <name type="scientific">Allocatelliglobosispora scoriae</name>
    <dbReference type="NCBI Taxonomy" id="643052"/>
    <lineage>
        <taxon>Bacteria</taxon>
        <taxon>Bacillati</taxon>
        <taxon>Actinomycetota</taxon>
        <taxon>Actinomycetes</taxon>
        <taxon>Micromonosporales</taxon>
        <taxon>Micromonosporaceae</taxon>
        <taxon>Allocatelliglobosispora</taxon>
    </lineage>
</organism>
<evidence type="ECO:0000256" key="1">
    <source>
        <dbReference type="SAM" id="MobiDB-lite"/>
    </source>
</evidence>
<gene>
    <name evidence="2" type="ORF">F4553_001064</name>
</gene>
<dbReference type="EMBL" id="JACHMN010000001">
    <property type="protein sequence ID" value="MBB5867685.1"/>
    <property type="molecule type" value="Genomic_DNA"/>
</dbReference>
<accession>A0A841BJ87</accession>
<dbReference type="Proteomes" id="UP000587527">
    <property type="component" value="Unassembled WGS sequence"/>
</dbReference>
<feature type="region of interest" description="Disordered" evidence="1">
    <location>
        <begin position="135"/>
        <end position="173"/>
    </location>
</feature>
<evidence type="ECO:0000313" key="3">
    <source>
        <dbReference type="Proteomes" id="UP000587527"/>
    </source>
</evidence>
<keyword evidence="3" id="KW-1185">Reference proteome</keyword>